<dbReference type="SUPFAM" id="SSF53649">
    <property type="entry name" value="Alkaline phosphatase-like"/>
    <property type="match status" value="1"/>
</dbReference>
<dbReference type="PANTHER" id="PTHR43751">
    <property type="entry name" value="SULFATASE"/>
    <property type="match status" value="1"/>
</dbReference>
<dbReference type="Pfam" id="PF00884">
    <property type="entry name" value="Sulfatase"/>
    <property type="match status" value="1"/>
</dbReference>
<dbReference type="AlphaFoldDB" id="A0A381XWL0"/>
<dbReference type="InterPro" id="IPR024607">
    <property type="entry name" value="Sulfatase_CS"/>
</dbReference>
<dbReference type="InterPro" id="IPR052701">
    <property type="entry name" value="GAG_Ulvan_Degrading_Sulfatases"/>
</dbReference>
<evidence type="ECO:0000313" key="4">
    <source>
        <dbReference type="EMBL" id="SVA69169.1"/>
    </source>
</evidence>
<dbReference type="PANTHER" id="PTHR43751:SF1">
    <property type="entry name" value="SULFATASE ATSG-RELATED"/>
    <property type="match status" value="1"/>
</dbReference>
<proteinExistence type="inferred from homology"/>
<gene>
    <name evidence="4" type="ORF">METZ01_LOCUS122023</name>
</gene>
<dbReference type="Gene3D" id="3.40.720.10">
    <property type="entry name" value="Alkaline Phosphatase, subunit A"/>
    <property type="match status" value="1"/>
</dbReference>
<organism evidence="4">
    <name type="scientific">marine metagenome</name>
    <dbReference type="NCBI Taxonomy" id="408172"/>
    <lineage>
        <taxon>unclassified sequences</taxon>
        <taxon>metagenomes</taxon>
        <taxon>ecological metagenomes</taxon>
    </lineage>
</organism>
<dbReference type="EMBL" id="UINC01016650">
    <property type="protein sequence ID" value="SVA69169.1"/>
    <property type="molecule type" value="Genomic_DNA"/>
</dbReference>
<evidence type="ECO:0000259" key="3">
    <source>
        <dbReference type="Pfam" id="PF00884"/>
    </source>
</evidence>
<dbReference type="InterPro" id="IPR017850">
    <property type="entry name" value="Alkaline_phosphatase_core_sf"/>
</dbReference>
<dbReference type="PROSITE" id="PS00523">
    <property type="entry name" value="SULFATASE_1"/>
    <property type="match status" value="1"/>
</dbReference>
<accession>A0A381XWL0</accession>
<feature type="non-terminal residue" evidence="4">
    <location>
        <position position="159"/>
    </location>
</feature>
<dbReference type="InterPro" id="IPR000917">
    <property type="entry name" value="Sulfatase_N"/>
</dbReference>
<name>A0A381XWL0_9ZZZZ</name>
<evidence type="ECO:0000256" key="2">
    <source>
        <dbReference type="ARBA" id="ARBA00022801"/>
    </source>
</evidence>
<feature type="domain" description="Sulfatase N-terminal" evidence="3">
    <location>
        <begin position="64"/>
        <end position="156"/>
    </location>
</feature>
<sequence length="159" mass="17082">MHGKIKLIIFSVRVSRSFENPTTPSISSLFASPQSLSSLMNLTLRLFLLSLLLAATSLGAVEKPNLVVFISDDLGRLDTSIHGSKDVRTPTMDLLAAGGMTFDDAYVASPSCCPSRFSLLTGLMPARHGAHPNHSQVKPGTQFLPPILKKMGYHVASFG</sequence>
<evidence type="ECO:0000256" key="1">
    <source>
        <dbReference type="ARBA" id="ARBA00008779"/>
    </source>
</evidence>
<comment type="similarity">
    <text evidence="1">Belongs to the sulfatase family.</text>
</comment>
<protein>
    <recommendedName>
        <fullName evidence="3">Sulfatase N-terminal domain-containing protein</fullName>
    </recommendedName>
</protein>
<reference evidence="4" key="1">
    <citation type="submission" date="2018-05" db="EMBL/GenBank/DDBJ databases">
        <authorList>
            <person name="Lanie J.A."/>
            <person name="Ng W.-L."/>
            <person name="Kazmierczak K.M."/>
            <person name="Andrzejewski T.M."/>
            <person name="Davidsen T.M."/>
            <person name="Wayne K.J."/>
            <person name="Tettelin H."/>
            <person name="Glass J.I."/>
            <person name="Rusch D."/>
            <person name="Podicherti R."/>
            <person name="Tsui H.-C.T."/>
            <person name="Winkler M.E."/>
        </authorList>
    </citation>
    <scope>NUCLEOTIDE SEQUENCE</scope>
</reference>
<dbReference type="GO" id="GO:0016787">
    <property type="term" value="F:hydrolase activity"/>
    <property type="evidence" value="ECO:0007669"/>
    <property type="project" value="UniProtKB-KW"/>
</dbReference>
<keyword evidence="2" id="KW-0378">Hydrolase</keyword>